<name>A0A5J4VQJ1_9EUKA</name>
<gene>
    <name evidence="2" type="ORF">EZS28_019856</name>
</gene>
<feature type="region of interest" description="Disordered" evidence="1">
    <location>
        <begin position="412"/>
        <end position="449"/>
    </location>
</feature>
<feature type="region of interest" description="Disordered" evidence="1">
    <location>
        <begin position="19"/>
        <end position="40"/>
    </location>
</feature>
<feature type="region of interest" description="Disordered" evidence="1">
    <location>
        <begin position="298"/>
        <end position="335"/>
    </location>
</feature>
<evidence type="ECO:0000313" key="3">
    <source>
        <dbReference type="Proteomes" id="UP000324800"/>
    </source>
</evidence>
<organism evidence="2 3">
    <name type="scientific">Streblomastix strix</name>
    <dbReference type="NCBI Taxonomy" id="222440"/>
    <lineage>
        <taxon>Eukaryota</taxon>
        <taxon>Metamonada</taxon>
        <taxon>Preaxostyla</taxon>
        <taxon>Oxymonadida</taxon>
        <taxon>Streblomastigidae</taxon>
        <taxon>Streblomastix</taxon>
    </lineage>
</organism>
<dbReference type="AlphaFoldDB" id="A0A5J4VQJ1"/>
<feature type="compositionally biased region" description="Polar residues" evidence="1">
    <location>
        <begin position="693"/>
        <end position="732"/>
    </location>
</feature>
<feature type="compositionally biased region" description="Polar residues" evidence="1">
    <location>
        <begin position="608"/>
        <end position="641"/>
    </location>
</feature>
<feature type="compositionally biased region" description="Polar residues" evidence="1">
    <location>
        <begin position="308"/>
        <end position="318"/>
    </location>
</feature>
<protein>
    <submittedName>
        <fullName evidence="2">Uncharacterized protein</fullName>
    </submittedName>
</protein>
<comment type="caution">
    <text evidence="2">The sequence shown here is derived from an EMBL/GenBank/DDBJ whole genome shotgun (WGS) entry which is preliminary data.</text>
</comment>
<evidence type="ECO:0000256" key="1">
    <source>
        <dbReference type="SAM" id="MobiDB-lite"/>
    </source>
</evidence>
<feature type="compositionally biased region" description="Basic and acidic residues" evidence="1">
    <location>
        <begin position="319"/>
        <end position="328"/>
    </location>
</feature>
<feature type="compositionally biased region" description="Polar residues" evidence="1">
    <location>
        <begin position="476"/>
        <end position="498"/>
    </location>
</feature>
<feature type="compositionally biased region" description="Polar residues" evidence="1">
    <location>
        <begin position="550"/>
        <end position="567"/>
    </location>
</feature>
<dbReference type="EMBL" id="SNRW01005671">
    <property type="protein sequence ID" value="KAA6384619.1"/>
    <property type="molecule type" value="Genomic_DNA"/>
</dbReference>
<reference evidence="2 3" key="1">
    <citation type="submission" date="2019-03" db="EMBL/GenBank/DDBJ databases">
        <title>Single cell metagenomics reveals metabolic interactions within the superorganism composed of flagellate Streblomastix strix and complex community of Bacteroidetes bacteria on its surface.</title>
        <authorList>
            <person name="Treitli S.C."/>
            <person name="Kolisko M."/>
            <person name="Husnik F."/>
            <person name="Keeling P."/>
            <person name="Hampl V."/>
        </authorList>
    </citation>
    <scope>NUCLEOTIDE SEQUENCE [LARGE SCALE GENOMIC DNA]</scope>
    <source>
        <strain evidence="2">ST1C</strain>
    </source>
</reference>
<dbReference type="Proteomes" id="UP000324800">
    <property type="component" value="Unassembled WGS sequence"/>
</dbReference>
<feature type="compositionally biased region" description="Low complexity" evidence="1">
    <location>
        <begin position="681"/>
        <end position="692"/>
    </location>
</feature>
<feature type="compositionally biased region" description="Polar residues" evidence="1">
    <location>
        <begin position="506"/>
        <end position="526"/>
    </location>
</feature>
<sequence length="756" mass="84778">MMERLRLMEAQFVEGGKLRADESAKHEEELNKMASEREKQREIYRQEMERKMKEEKDLVEKQVTLQQSVNEKNQQVAQLWKDLKASKAEQQEIEQRLEQERQEHMDVMRTMMESEKQREKKLKEKEFIINSFIPSDYIRKIISKLYYDDETEEFSLIETGRAGRPQIPPQLNLFGQNGMNYGQGRTGQGQQGSQLMMSTTMNMSQQYAQMINDRAQQNNGSNIFGGRSLDDSRRVSVESIIGSQSSKNGQVYGQSDNTPSPPFESSVFSSPPFPYNNQQQQSLSNTTTSAGLVMTIQKPGAIGGSTGRSGQDMNQSLTKSDKEKDNNKRGIQNRVVQPQKLPKINQWMNNEQSQYKKAQFTSGSKQDYSDEDWTGADDLDEYEYEWIELVTENEINQQGYDQDGVSKRFIRKKKKKTEEEIESEMTDHQREVKQKMKELLEKERKESDKQWFQPLSLGSGFVFAAAPSSLSSSYSQQKINSKAQSQNPNQFYPQSKASISHKRPSPITSPIINGISPKQNISSINGSGDKKPGSGKVIIKSKALRKDENTSSSGSINRPPSASQSLHQGLLYPDYQTNIQGSELSTSHSRHSPKIINTSFPSKPVTPNPTLNQQLFQSPIQNSQQYPQSKTSQMGSPSIINAQIKKPKRSNSPSKPPLPVSPSLHTESQEQFPLSSTSIPASFADAAAQNAAGTKQRTKPASPTSRADSAGSTGQKSVPNSSTSFPQSQQLHPQILAGQDSSFPKAKGLAKPNYPK</sequence>
<feature type="compositionally biased region" description="Low complexity" evidence="1">
    <location>
        <begin position="263"/>
        <end position="285"/>
    </location>
</feature>
<feature type="compositionally biased region" description="Polar residues" evidence="1">
    <location>
        <begin position="241"/>
        <end position="258"/>
    </location>
</feature>
<feature type="compositionally biased region" description="Basic and acidic residues" evidence="1">
    <location>
        <begin position="425"/>
        <end position="449"/>
    </location>
</feature>
<evidence type="ECO:0000313" key="2">
    <source>
        <dbReference type="EMBL" id="KAA6384619.1"/>
    </source>
</evidence>
<accession>A0A5J4VQJ1</accession>
<feature type="region of interest" description="Disordered" evidence="1">
    <location>
        <begin position="241"/>
        <end position="285"/>
    </location>
</feature>
<feature type="region of interest" description="Disordered" evidence="1">
    <location>
        <begin position="473"/>
        <end position="756"/>
    </location>
</feature>
<feature type="compositionally biased region" description="Polar residues" evidence="1">
    <location>
        <begin position="575"/>
        <end position="587"/>
    </location>
</feature>
<proteinExistence type="predicted"/>
<feature type="compositionally biased region" description="Polar residues" evidence="1">
    <location>
        <begin position="664"/>
        <end position="680"/>
    </location>
</feature>